<dbReference type="Proteomes" id="UP000660262">
    <property type="component" value="Unassembled WGS sequence"/>
</dbReference>
<proteinExistence type="predicted"/>
<accession>A0A830HRF5</accession>
<dbReference type="OrthoDB" id="295715at2759"/>
<organism evidence="1 2">
    <name type="scientific">Pycnococcus provasolii</name>
    <dbReference type="NCBI Taxonomy" id="41880"/>
    <lineage>
        <taxon>Eukaryota</taxon>
        <taxon>Viridiplantae</taxon>
        <taxon>Chlorophyta</taxon>
        <taxon>Pseudoscourfieldiophyceae</taxon>
        <taxon>Pseudoscourfieldiales</taxon>
        <taxon>Pycnococcaceae</taxon>
        <taxon>Pycnococcus</taxon>
    </lineage>
</organism>
<name>A0A830HRF5_9CHLO</name>
<dbReference type="SUPFAM" id="SSF50249">
    <property type="entry name" value="Nucleic acid-binding proteins"/>
    <property type="match status" value="1"/>
</dbReference>
<dbReference type="AlphaFoldDB" id="A0A830HRF5"/>
<comment type="caution">
    <text evidence="1">The sequence shown here is derived from an EMBL/GenBank/DDBJ whole genome shotgun (WGS) entry which is preliminary data.</text>
</comment>
<keyword evidence="2" id="KW-1185">Reference proteome</keyword>
<protein>
    <submittedName>
        <fullName evidence="1">Uncharacterized protein</fullName>
    </submittedName>
</protein>
<evidence type="ECO:0000313" key="2">
    <source>
        <dbReference type="Proteomes" id="UP000660262"/>
    </source>
</evidence>
<dbReference type="Gene3D" id="2.40.50.140">
    <property type="entry name" value="Nucleic acid-binding proteins"/>
    <property type="match status" value="1"/>
</dbReference>
<reference evidence="1" key="1">
    <citation type="submission" date="2020-10" db="EMBL/GenBank/DDBJ databases">
        <title>Unveiling of a novel bifunctional photoreceptor, Dualchrome1, isolated from a cosmopolitan green alga.</title>
        <authorList>
            <person name="Suzuki S."/>
            <person name="Kawachi M."/>
        </authorList>
    </citation>
    <scope>NUCLEOTIDE SEQUENCE</scope>
    <source>
        <strain evidence="1">NIES 2893</strain>
    </source>
</reference>
<sequence>MTSAAPAVLVRAVDLRPTASRRVSMQLVVLECAQANLALVADATGSLYLSGEGIAASLQPGEIIQVNNAVFNFPENSTSSKPMLTLAKDSQMLRLGEFNMVFSETPNLSTIEWIRKTANAPAMPAQSLPSTWRPPKC</sequence>
<dbReference type="InterPro" id="IPR012340">
    <property type="entry name" value="NA-bd_OB-fold"/>
</dbReference>
<dbReference type="EMBL" id="BNJQ01000025">
    <property type="protein sequence ID" value="GHP09632.1"/>
    <property type="molecule type" value="Genomic_DNA"/>
</dbReference>
<evidence type="ECO:0000313" key="1">
    <source>
        <dbReference type="EMBL" id="GHP09632.1"/>
    </source>
</evidence>
<gene>
    <name evidence="1" type="ORF">PPROV_000836700</name>
</gene>